<dbReference type="Proteomes" id="UP000239241">
    <property type="component" value="Unassembled WGS sequence"/>
</dbReference>
<name>A0A2S5VV44_9MICO</name>
<sequence>MPPYPDPDAVPDLLGAGVLGPRDVVLILSGPVSAGLPCARAARAEGGSEARIGAHDHARAATVARAEARGELVRLRAGVHVERSGWEAVSGRERHLLRIRALACASTTPVVIGGASAAAVHALPRIAPWPQLVTLLHVPGRAAARRSGTRVVRDPAGGRSPLVAAGGGVLLPALAATALAASHEAAMAAVREAAPRAPGWFAHGLVALDDALGASRPSPVTRAGLEAERMLRGPGPWSRRSALLVGAAEGAAQGPAESVARGVAAEIGMARPELDVHVEGHGRVALAWPGDRVGLRIVPPTPPTPPTPPSVPAAVGRGPSGDPAGWRMVDVTERDVLGPGRLRVLLVHAGLEPVRRAGLASGRARSASGVGWPSSGPPLGCAGE</sequence>
<dbReference type="AlphaFoldDB" id="A0A2S5VV44"/>
<dbReference type="EMBL" id="PSXY01000007">
    <property type="protein sequence ID" value="PPF68864.1"/>
    <property type="molecule type" value="Genomic_DNA"/>
</dbReference>
<feature type="compositionally biased region" description="Pro residues" evidence="1">
    <location>
        <begin position="301"/>
        <end position="311"/>
    </location>
</feature>
<accession>A0A2S5VV44</accession>
<feature type="region of interest" description="Disordered" evidence="1">
    <location>
        <begin position="301"/>
        <end position="326"/>
    </location>
</feature>
<evidence type="ECO:0000313" key="3">
    <source>
        <dbReference type="Proteomes" id="UP000239241"/>
    </source>
</evidence>
<proteinExistence type="predicted"/>
<comment type="caution">
    <text evidence="2">The sequence shown here is derived from an EMBL/GenBank/DDBJ whole genome shotgun (WGS) entry which is preliminary data.</text>
</comment>
<dbReference type="RefSeq" id="WP_104289946.1">
    <property type="nucleotide sequence ID" value="NZ_PSXY01000007.1"/>
</dbReference>
<feature type="compositionally biased region" description="Low complexity" evidence="1">
    <location>
        <begin position="360"/>
        <end position="371"/>
    </location>
</feature>
<gene>
    <name evidence="2" type="ORF">C5E16_06250</name>
</gene>
<evidence type="ECO:0000256" key="1">
    <source>
        <dbReference type="SAM" id="MobiDB-lite"/>
    </source>
</evidence>
<protein>
    <submittedName>
        <fullName evidence="2">Uncharacterized protein</fullName>
    </submittedName>
</protein>
<reference evidence="2 3" key="1">
    <citation type="submission" date="2018-02" db="EMBL/GenBank/DDBJ databases">
        <title>Bacteriophage NCPPB3778 and a type I-E CRISPR drive the evolution of the US Biological Select Agent, Rathayibacter toxicus.</title>
        <authorList>
            <person name="Davis E.W.II."/>
            <person name="Tabima J.F."/>
            <person name="Weisberg A.J."/>
            <person name="Lopes L.D."/>
            <person name="Wiseman M.S."/>
            <person name="Wiseman M.S."/>
            <person name="Pupko T."/>
            <person name="Belcher M.S."/>
            <person name="Sechler A.J."/>
            <person name="Tancos M.A."/>
            <person name="Schroeder B.K."/>
            <person name="Murray T.D."/>
            <person name="Luster D.G."/>
            <person name="Schneider W.L."/>
            <person name="Rogers E."/>
            <person name="Andreote F.D."/>
            <person name="Grunwald N.J."/>
            <person name="Putnam M.L."/>
            <person name="Chang J.H."/>
        </authorList>
    </citation>
    <scope>NUCLEOTIDE SEQUENCE [LARGE SCALE GENOMIC DNA]</scope>
    <source>
        <strain evidence="2 3">AY1B3</strain>
    </source>
</reference>
<feature type="region of interest" description="Disordered" evidence="1">
    <location>
        <begin position="360"/>
        <end position="384"/>
    </location>
</feature>
<organism evidence="2 3">
    <name type="scientific">Clavibacter michiganensis</name>
    <dbReference type="NCBI Taxonomy" id="28447"/>
    <lineage>
        <taxon>Bacteria</taxon>
        <taxon>Bacillati</taxon>
        <taxon>Actinomycetota</taxon>
        <taxon>Actinomycetes</taxon>
        <taxon>Micrococcales</taxon>
        <taxon>Microbacteriaceae</taxon>
        <taxon>Clavibacter</taxon>
    </lineage>
</organism>
<evidence type="ECO:0000313" key="2">
    <source>
        <dbReference type="EMBL" id="PPF68864.1"/>
    </source>
</evidence>